<dbReference type="Pfam" id="PF12849">
    <property type="entry name" value="PBP_like_2"/>
    <property type="match status" value="1"/>
</dbReference>
<reference evidence="11 12" key="1">
    <citation type="submission" date="2016-10" db="EMBL/GenBank/DDBJ databases">
        <authorList>
            <person name="de Groot N.N."/>
        </authorList>
    </citation>
    <scope>NUCLEOTIDE SEQUENCE [LARGE SCALE GENOMIC DNA]</scope>
    <source>
        <strain evidence="11 12">DSM 21632</strain>
    </source>
</reference>
<comment type="subcellular location">
    <subcellularLocation>
        <location evidence="2">Cell membrane</location>
        <topology evidence="2">Lipid-anchor</topology>
    </subcellularLocation>
</comment>
<proteinExistence type="inferred from homology"/>
<dbReference type="InterPro" id="IPR024370">
    <property type="entry name" value="PBP_domain"/>
</dbReference>
<evidence type="ECO:0000256" key="7">
    <source>
        <dbReference type="ARBA" id="ARBA00023139"/>
    </source>
</evidence>
<dbReference type="OrthoDB" id="9790048at2"/>
<dbReference type="Proteomes" id="UP000199163">
    <property type="component" value="Unassembled WGS sequence"/>
</dbReference>
<keyword evidence="5" id="KW-0813">Transport</keyword>
<organism evidence="11 12">
    <name type="scientific">Alteribacillus persepolensis</name>
    <dbReference type="NCBI Taxonomy" id="568899"/>
    <lineage>
        <taxon>Bacteria</taxon>
        <taxon>Bacillati</taxon>
        <taxon>Bacillota</taxon>
        <taxon>Bacilli</taxon>
        <taxon>Bacillales</taxon>
        <taxon>Bacillaceae</taxon>
        <taxon>Alteribacillus</taxon>
    </lineage>
</organism>
<keyword evidence="9" id="KW-0812">Transmembrane</keyword>
<dbReference type="RefSeq" id="WP_091273138.1">
    <property type="nucleotide sequence ID" value="NZ_FNDK01000009.1"/>
</dbReference>
<dbReference type="GO" id="GO:0005886">
    <property type="term" value="C:plasma membrane"/>
    <property type="evidence" value="ECO:0007669"/>
    <property type="project" value="UniProtKB-SubCell"/>
</dbReference>
<evidence type="ECO:0000313" key="12">
    <source>
        <dbReference type="Proteomes" id="UP000199163"/>
    </source>
</evidence>
<keyword evidence="9" id="KW-0472">Membrane</keyword>
<comment type="similarity">
    <text evidence="3">Belongs to the PstS family.</text>
</comment>
<evidence type="ECO:0000256" key="4">
    <source>
        <dbReference type="ARBA" id="ARBA00011529"/>
    </source>
</evidence>
<evidence type="ECO:0000256" key="1">
    <source>
        <dbReference type="ARBA" id="ARBA00002841"/>
    </source>
</evidence>
<evidence type="ECO:0000313" key="11">
    <source>
        <dbReference type="EMBL" id="SDH67845.1"/>
    </source>
</evidence>
<feature type="transmembrane region" description="Helical" evidence="9">
    <location>
        <begin position="66"/>
        <end position="83"/>
    </location>
</feature>
<evidence type="ECO:0000256" key="2">
    <source>
        <dbReference type="ARBA" id="ARBA00004193"/>
    </source>
</evidence>
<gene>
    <name evidence="11" type="ORF">SAMN05192534_10943</name>
</gene>
<keyword evidence="5" id="KW-0592">Phosphate transport</keyword>
<evidence type="ECO:0000256" key="5">
    <source>
        <dbReference type="ARBA" id="ARBA00022592"/>
    </source>
</evidence>
<keyword evidence="9" id="KW-1133">Transmembrane helix</keyword>
<dbReference type="AlphaFoldDB" id="A0A1G8ED26"/>
<keyword evidence="7" id="KW-0564">Palmitate</keyword>
<keyword evidence="12" id="KW-1185">Reference proteome</keyword>
<evidence type="ECO:0000256" key="8">
    <source>
        <dbReference type="ARBA" id="ARBA00023288"/>
    </source>
</evidence>
<dbReference type="PANTHER" id="PTHR30570">
    <property type="entry name" value="PERIPLASMIC PHOSPHATE BINDING COMPONENT OF PHOSPHATE ABC TRANSPORTER"/>
    <property type="match status" value="1"/>
</dbReference>
<keyword evidence="6" id="KW-0732">Signal</keyword>
<name>A0A1G8ED26_9BACI</name>
<dbReference type="SUPFAM" id="SSF53850">
    <property type="entry name" value="Periplasmic binding protein-like II"/>
    <property type="match status" value="1"/>
</dbReference>
<dbReference type="Gene3D" id="3.40.190.10">
    <property type="entry name" value="Periplasmic binding protein-like II"/>
    <property type="match status" value="2"/>
</dbReference>
<comment type="subunit">
    <text evidence="4">The complex is composed of two ATP-binding proteins (PstB), two transmembrane proteins (PstC and PstA) and a solute-binding protein (PstS).</text>
</comment>
<dbReference type="InterPro" id="IPR050811">
    <property type="entry name" value="Phosphate_ABC_transporter"/>
</dbReference>
<keyword evidence="8" id="KW-0449">Lipoprotein</keyword>
<evidence type="ECO:0000256" key="6">
    <source>
        <dbReference type="ARBA" id="ARBA00022729"/>
    </source>
</evidence>
<dbReference type="EMBL" id="FNDK01000009">
    <property type="protein sequence ID" value="SDH67845.1"/>
    <property type="molecule type" value="Genomic_DNA"/>
</dbReference>
<evidence type="ECO:0000259" key="10">
    <source>
        <dbReference type="Pfam" id="PF12849"/>
    </source>
</evidence>
<feature type="transmembrane region" description="Helical" evidence="9">
    <location>
        <begin position="7"/>
        <end position="29"/>
    </location>
</feature>
<protein>
    <submittedName>
        <fullName evidence="11">Phosphate ABC transporter substrate-binding protein, PhoT family</fullName>
    </submittedName>
</protein>
<evidence type="ECO:0000256" key="3">
    <source>
        <dbReference type="ARBA" id="ARBA00008725"/>
    </source>
</evidence>
<sequence length="384" mass="42679">MVKRILGMLLFTVVFGFFSVIAVGMSMLMSAENGYIYVGVIAGSVFIIGSIWILGGWRSVSARMRVLLPLFIIIIPLASYRGYEAYINHIEIQQAEVDLAEYEPFRENTNVVSLEETAEFQMTENLPTLDGATALYPVYAAFVRAVYPEDTYPHHNPNKSDVVALKTNRAYERLAAQEVDIIFAAGPSSSQEEKLGPDAKQVPIGKEAFVFFVHESNPVDSVTVEELQGIYAGDMTNWKEVGGRNQDIIAFQRPEGSGSQTGLQNMMDGTPIMTPPVDQRINGMGGIIEKASDYRNHRNAVGFSYRYFATEMVENNSIKLLQVDGIKPDVTSIQQEKYPLTSEFFAITNGTDNPNVDAFIEWVLSDEGQTLIEKTGYVPIDDSF</sequence>
<comment type="function">
    <text evidence="1">Part of the ABC transporter complex PstSACB involved in phosphate import.</text>
</comment>
<dbReference type="GO" id="GO:0006817">
    <property type="term" value="P:phosphate ion transport"/>
    <property type="evidence" value="ECO:0007669"/>
    <property type="project" value="UniProtKB-KW"/>
</dbReference>
<accession>A0A1G8ED26</accession>
<dbReference type="STRING" id="568899.SAMN05192534_10943"/>
<evidence type="ECO:0000256" key="9">
    <source>
        <dbReference type="SAM" id="Phobius"/>
    </source>
</evidence>
<feature type="domain" description="PBP" evidence="10">
    <location>
        <begin position="130"/>
        <end position="367"/>
    </location>
</feature>
<dbReference type="PANTHER" id="PTHR30570:SF1">
    <property type="entry name" value="PHOSPHATE-BINDING PROTEIN PSTS"/>
    <property type="match status" value="1"/>
</dbReference>
<feature type="transmembrane region" description="Helical" evidence="9">
    <location>
        <begin position="35"/>
        <end position="54"/>
    </location>
</feature>